<dbReference type="PANTHER" id="PTHR31668">
    <property type="entry name" value="GLUCOSE TRANSPORT TRANSCRIPTION REGULATOR RGT1-RELATED-RELATED"/>
    <property type="match status" value="1"/>
</dbReference>
<evidence type="ECO:0000313" key="7">
    <source>
        <dbReference type="EMBL" id="KAL0630664.1"/>
    </source>
</evidence>
<evidence type="ECO:0000313" key="8">
    <source>
        <dbReference type="Proteomes" id="UP001447188"/>
    </source>
</evidence>
<evidence type="ECO:0000256" key="1">
    <source>
        <dbReference type="ARBA" id="ARBA00022723"/>
    </source>
</evidence>
<dbReference type="CDD" id="cd12148">
    <property type="entry name" value="fungal_TF_MHR"/>
    <property type="match status" value="1"/>
</dbReference>
<dbReference type="SMART" id="SM00906">
    <property type="entry name" value="Fungal_trans"/>
    <property type="match status" value="1"/>
</dbReference>
<keyword evidence="3" id="KW-0238">DNA-binding</keyword>
<evidence type="ECO:0000259" key="6">
    <source>
        <dbReference type="SMART" id="SM00906"/>
    </source>
</evidence>
<evidence type="ECO:0000256" key="3">
    <source>
        <dbReference type="ARBA" id="ARBA00023125"/>
    </source>
</evidence>
<evidence type="ECO:0000256" key="5">
    <source>
        <dbReference type="ARBA" id="ARBA00023242"/>
    </source>
</evidence>
<dbReference type="Pfam" id="PF04082">
    <property type="entry name" value="Fungal_trans"/>
    <property type="match status" value="1"/>
</dbReference>
<accession>A0ABR3G407</accession>
<keyword evidence="4" id="KW-0804">Transcription</keyword>
<keyword evidence="5" id="KW-0539">Nucleus</keyword>
<dbReference type="Proteomes" id="UP001447188">
    <property type="component" value="Unassembled WGS sequence"/>
</dbReference>
<protein>
    <submittedName>
        <fullName evidence="7">Glucose-responsive transcription factor</fullName>
    </submittedName>
</protein>
<keyword evidence="8" id="KW-1185">Reference proteome</keyword>
<organism evidence="7 8">
    <name type="scientific">Discina gigas</name>
    <dbReference type="NCBI Taxonomy" id="1032678"/>
    <lineage>
        <taxon>Eukaryota</taxon>
        <taxon>Fungi</taxon>
        <taxon>Dikarya</taxon>
        <taxon>Ascomycota</taxon>
        <taxon>Pezizomycotina</taxon>
        <taxon>Pezizomycetes</taxon>
        <taxon>Pezizales</taxon>
        <taxon>Discinaceae</taxon>
        <taxon>Discina</taxon>
    </lineage>
</organism>
<dbReference type="EMBL" id="JBBBZM010000435">
    <property type="protein sequence ID" value="KAL0630664.1"/>
    <property type="molecule type" value="Genomic_DNA"/>
</dbReference>
<keyword evidence="1" id="KW-0479">Metal-binding</keyword>
<proteinExistence type="predicted"/>
<gene>
    <name evidence="7" type="primary">RGT1</name>
    <name evidence="7" type="ORF">Q9L58_010486</name>
</gene>
<sequence length="216" mass="24224">MRTNSPVANTKRVCELTVASQFENPAVRTMPTNLLYLQTMILMGLEADNHGPATMRGQLGLPRAAWLGAAVGLAYNLKLHNNRNQEQSVNGDSDSDEKLGRRAWVVLVILDRWHAISTSSPLFIPDSSVVFVPEDQKLLGLAPFHIARKFESKYENLTTIGLTRRQVSPAFWGTSQKRLLSQTKQHRRRHSTLSSQEFFVASSSDFAKAWTEFGIL</sequence>
<keyword evidence="2" id="KW-0805">Transcription regulation</keyword>
<name>A0ABR3G407_9PEZI</name>
<dbReference type="InterPro" id="IPR007219">
    <property type="entry name" value="XnlR_reg_dom"/>
</dbReference>
<dbReference type="PANTHER" id="PTHR31668:SF26">
    <property type="entry name" value="GLUCOSE TRANSPORT TRANSCRIPTION REGULATOR RGT1-RELATED"/>
    <property type="match status" value="1"/>
</dbReference>
<comment type="caution">
    <text evidence="7">The sequence shown here is derived from an EMBL/GenBank/DDBJ whole genome shotgun (WGS) entry which is preliminary data.</text>
</comment>
<reference evidence="7 8" key="1">
    <citation type="submission" date="2024-02" db="EMBL/GenBank/DDBJ databases">
        <title>Discinaceae phylogenomics.</title>
        <authorList>
            <person name="Dirks A.C."/>
            <person name="James T.Y."/>
        </authorList>
    </citation>
    <scope>NUCLEOTIDE SEQUENCE [LARGE SCALE GENOMIC DNA]</scope>
    <source>
        <strain evidence="7 8">ACD0624</strain>
    </source>
</reference>
<dbReference type="InterPro" id="IPR050797">
    <property type="entry name" value="Carb_Metab_Trans_Reg"/>
</dbReference>
<evidence type="ECO:0000256" key="2">
    <source>
        <dbReference type="ARBA" id="ARBA00023015"/>
    </source>
</evidence>
<feature type="domain" description="Xylanolytic transcriptional activator regulatory" evidence="6">
    <location>
        <begin position="65"/>
        <end position="139"/>
    </location>
</feature>
<evidence type="ECO:0000256" key="4">
    <source>
        <dbReference type="ARBA" id="ARBA00023163"/>
    </source>
</evidence>